<evidence type="ECO:0000256" key="1">
    <source>
        <dbReference type="ARBA" id="ARBA00001947"/>
    </source>
</evidence>
<organism evidence="8 9">
    <name type="scientific">Methylobrevis pamukkalensis</name>
    <dbReference type="NCBI Taxonomy" id="1439726"/>
    <lineage>
        <taxon>Bacteria</taxon>
        <taxon>Pseudomonadati</taxon>
        <taxon>Pseudomonadota</taxon>
        <taxon>Alphaproteobacteria</taxon>
        <taxon>Hyphomicrobiales</taxon>
        <taxon>Pleomorphomonadaceae</taxon>
        <taxon>Methylobrevis</taxon>
    </lineage>
</organism>
<keyword evidence="3" id="KW-0479">Metal-binding</keyword>
<keyword evidence="5" id="KW-0862">Zinc</keyword>
<keyword evidence="9" id="KW-1185">Reference proteome</keyword>
<dbReference type="Proteomes" id="UP000094622">
    <property type="component" value="Unassembled WGS sequence"/>
</dbReference>
<dbReference type="EC" id="3.4.24.-" evidence="8"/>
<dbReference type="Pfam" id="PF01551">
    <property type="entry name" value="Peptidase_M23"/>
    <property type="match status" value="1"/>
</dbReference>
<dbReference type="AlphaFoldDB" id="A0A1E3H0A9"/>
<dbReference type="GO" id="GO:0046872">
    <property type="term" value="F:metal ion binding"/>
    <property type="evidence" value="ECO:0007669"/>
    <property type="project" value="UniProtKB-KW"/>
</dbReference>
<dbReference type="InterPro" id="IPR011055">
    <property type="entry name" value="Dup_hybrid_motif"/>
</dbReference>
<keyword evidence="4 8" id="KW-0378">Hydrolase</keyword>
<dbReference type="Gene3D" id="2.70.70.10">
    <property type="entry name" value="Glucose Permease (Domain IIA)"/>
    <property type="match status" value="1"/>
</dbReference>
<proteinExistence type="predicted"/>
<dbReference type="RefSeq" id="WP_069307378.1">
    <property type="nucleotide sequence ID" value="NZ_MCRJ01000074.1"/>
</dbReference>
<dbReference type="PANTHER" id="PTHR21666:SF288">
    <property type="entry name" value="CELL DIVISION PROTEIN YTFB"/>
    <property type="match status" value="1"/>
</dbReference>
<reference evidence="8 9" key="1">
    <citation type="submission" date="2016-07" db="EMBL/GenBank/DDBJ databases">
        <title>Draft Genome Sequence of Methylobrevis pamukkalensis PK2.</title>
        <authorList>
            <person name="Vasilenko O.V."/>
            <person name="Doronina N.V."/>
            <person name="Shmareva M.N."/>
            <person name="Tarlachkov S.V."/>
            <person name="Mustakhimov I."/>
            <person name="Trotsenko Y.A."/>
        </authorList>
    </citation>
    <scope>NUCLEOTIDE SEQUENCE [LARGE SCALE GENOMIC DNA]</scope>
    <source>
        <strain evidence="8 9">PK2</strain>
    </source>
</reference>
<feature type="domain" description="M23ase beta-sheet core" evidence="7">
    <location>
        <begin position="285"/>
        <end position="379"/>
    </location>
</feature>
<comment type="caution">
    <text evidence="8">The sequence shown here is derived from an EMBL/GenBank/DDBJ whole genome shotgun (WGS) entry which is preliminary data.</text>
</comment>
<dbReference type="GO" id="GO:0004222">
    <property type="term" value="F:metalloendopeptidase activity"/>
    <property type="evidence" value="ECO:0007669"/>
    <property type="project" value="TreeGrafter"/>
</dbReference>
<evidence type="ECO:0000256" key="2">
    <source>
        <dbReference type="ARBA" id="ARBA00022670"/>
    </source>
</evidence>
<keyword evidence="2" id="KW-0645">Protease</keyword>
<protein>
    <submittedName>
        <fullName evidence="8">Murein DD-endopeptidase MepM</fullName>
        <ecNumber evidence="8">3.4.24.-</ecNumber>
    </submittedName>
</protein>
<evidence type="ECO:0000256" key="6">
    <source>
        <dbReference type="ARBA" id="ARBA00023049"/>
    </source>
</evidence>
<dbReference type="GO" id="GO:0006508">
    <property type="term" value="P:proteolysis"/>
    <property type="evidence" value="ECO:0007669"/>
    <property type="project" value="UniProtKB-KW"/>
</dbReference>
<accession>A0A1E3H0A9</accession>
<name>A0A1E3H0A9_9HYPH</name>
<evidence type="ECO:0000256" key="5">
    <source>
        <dbReference type="ARBA" id="ARBA00022833"/>
    </source>
</evidence>
<keyword evidence="6" id="KW-0482">Metalloprotease</keyword>
<dbReference type="InterPro" id="IPR016047">
    <property type="entry name" value="M23ase_b-sheet_dom"/>
</dbReference>
<gene>
    <name evidence="8" type="primary">mepM_1</name>
    <name evidence="8" type="ORF">A6302_02900</name>
</gene>
<dbReference type="FunFam" id="2.70.70.10:FF:000006">
    <property type="entry name" value="M23 family peptidase"/>
    <property type="match status" value="1"/>
</dbReference>
<dbReference type="PANTHER" id="PTHR21666">
    <property type="entry name" value="PEPTIDASE-RELATED"/>
    <property type="match status" value="1"/>
</dbReference>
<evidence type="ECO:0000256" key="3">
    <source>
        <dbReference type="ARBA" id="ARBA00022723"/>
    </source>
</evidence>
<dbReference type="CDD" id="cd12797">
    <property type="entry name" value="M23_peptidase"/>
    <property type="match status" value="1"/>
</dbReference>
<evidence type="ECO:0000256" key="4">
    <source>
        <dbReference type="ARBA" id="ARBA00022801"/>
    </source>
</evidence>
<dbReference type="InterPro" id="IPR050570">
    <property type="entry name" value="Cell_wall_metabolism_enzyme"/>
</dbReference>
<evidence type="ECO:0000313" key="9">
    <source>
        <dbReference type="Proteomes" id="UP000094622"/>
    </source>
</evidence>
<comment type="cofactor">
    <cofactor evidence="1">
        <name>Zn(2+)</name>
        <dbReference type="ChEBI" id="CHEBI:29105"/>
    </cofactor>
</comment>
<dbReference type="OrthoDB" id="9805070at2"/>
<dbReference type="SUPFAM" id="SSF51261">
    <property type="entry name" value="Duplicated hybrid motif"/>
    <property type="match status" value="1"/>
</dbReference>
<dbReference type="EMBL" id="MCRJ01000074">
    <property type="protein sequence ID" value="ODN69778.1"/>
    <property type="molecule type" value="Genomic_DNA"/>
</dbReference>
<sequence>MFRDGLIDASLSRTADLQQAYENRIANLRGEIDRIASRQLLDQVAYDQKIERLLSRQAELTDSQKMLGSLLETAKGQGLDVGPVDPTITGSLPAAPARTTATARLTPSARLDAPDVANAYASPAPAGTAGASFDALLDGERDEPATPKLRGAAAEVEPAERPNLAAMADQLQTLKSQQYTAIAAIAAAAETKTEKARSIMRSVGINLKVAKTETASTADTGGPYIPLGSAQQFADAVGRAQTAIEQLGRVRKATATLPLEDPLTGATMTSTFGSRSDPFLGRLAMHSGVDYRSPTGRDVPASAPGKVVFAGRSGGYGNLVEIDHGKGLTTRYAHLSSISARVGEKVAKGEKIGEVGSTGRSTGPHLHYETRVNGVAVDPQIYLAAGRRLERLFGG</sequence>
<evidence type="ECO:0000259" key="7">
    <source>
        <dbReference type="Pfam" id="PF01551"/>
    </source>
</evidence>
<evidence type="ECO:0000313" key="8">
    <source>
        <dbReference type="EMBL" id="ODN69778.1"/>
    </source>
</evidence>